<protein>
    <submittedName>
        <fullName evidence="7">TlpA family protein disulfide reductase</fullName>
    </submittedName>
</protein>
<feature type="signal peptide" evidence="5">
    <location>
        <begin position="1"/>
        <end position="21"/>
    </location>
</feature>
<evidence type="ECO:0000256" key="2">
    <source>
        <dbReference type="ARBA" id="ARBA00022748"/>
    </source>
</evidence>
<evidence type="ECO:0000256" key="3">
    <source>
        <dbReference type="ARBA" id="ARBA00023157"/>
    </source>
</evidence>
<keyword evidence="8" id="KW-1185">Reference proteome</keyword>
<dbReference type="Gene3D" id="3.40.30.10">
    <property type="entry name" value="Glutaredoxin"/>
    <property type="match status" value="1"/>
</dbReference>
<evidence type="ECO:0000313" key="8">
    <source>
        <dbReference type="Proteomes" id="UP000260823"/>
    </source>
</evidence>
<evidence type="ECO:0000256" key="4">
    <source>
        <dbReference type="ARBA" id="ARBA00023284"/>
    </source>
</evidence>
<sequence>MRALLLSAAILLSLQAFPQSALRTDSVYISGKVNYFEKYKDSANAVLFYINDIVLGDELTLRVKINNDGTFKTAFLKTGTQDIYMEYNDKLSTIIVSPGDHMQLLFNAGDPEQTLSFKGSNSQTNYDLLAYGAAFDKESIRIYGAEPNARALKNNFAVRDSSNPDAYKSYVVTQFKADSAFLANYISAHALSPTFVNWAKADLKYRLASNLMRYPWLHPRYAQIKDNSFKVPDSYYKFVDQFPVNDPSQALTSNFNEYIAEYRLYLAAKELGKQYPASSAIALFARQPFSFSKDVLLCNAFYKLIHDKELEAVKQNLGVLEKNVTDTYFKNKVLAAYRQAAHIAEPLAASSFKKAISEGDSVLNNLTAKYRNKVIYIDFWGTWCSPCRAEMPYSKVLRAKFAGKDVVFLYLGVQSKEAEWKAMIKTLDIKGENVLLSNNQFSALSEKFQISGIPRYVLINKQGKVADGNARRPGDKLLVAEIQKLLAL</sequence>
<feature type="domain" description="Thioredoxin" evidence="6">
    <location>
        <begin position="341"/>
        <end position="487"/>
    </location>
</feature>
<evidence type="ECO:0000256" key="1">
    <source>
        <dbReference type="ARBA" id="ARBA00004196"/>
    </source>
</evidence>
<keyword evidence="2" id="KW-0201">Cytochrome c-type biogenesis</keyword>
<dbReference type="Pfam" id="PF13905">
    <property type="entry name" value="Thioredoxin_8"/>
    <property type="match status" value="1"/>
</dbReference>
<dbReference type="InterPro" id="IPR013766">
    <property type="entry name" value="Thioredoxin_domain"/>
</dbReference>
<dbReference type="GO" id="GO:0017004">
    <property type="term" value="P:cytochrome complex assembly"/>
    <property type="evidence" value="ECO:0007669"/>
    <property type="project" value="UniProtKB-KW"/>
</dbReference>
<comment type="caution">
    <text evidence="7">The sequence shown here is derived from an EMBL/GenBank/DDBJ whole genome shotgun (WGS) entry which is preliminary data.</text>
</comment>
<comment type="subcellular location">
    <subcellularLocation>
        <location evidence="1">Cell envelope</location>
    </subcellularLocation>
</comment>
<accession>A0A3E2NP08</accession>
<reference evidence="7 8" key="1">
    <citation type="submission" date="2018-08" db="EMBL/GenBank/DDBJ databases">
        <title>Mucilaginibacter terrae sp. nov., isolated from manganese diggings.</title>
        <authorList>
            <person name="Huang Y."/>
            <person name="Zhou Z."/>
        </authorList>
    </citation>
    <scope>NUCLEOTIDE SEQUENCE [LARGE SCALE GENOMIC DNA]</scope>
    <source>
        <strain evidence="7 8">ZH6</strain>
    </source>
</reference>
<dbReference type="PANTHER" id="PTHR42852:SF6">
    <property type="entry name" value="THIOL:DISULFIDE INTERCHANGE PROTEIN DSBE"/>
    <property type="match status" value="1"/>
</dbReference>
<dbReference type="CDD" id="cd02966">
    <property type="entry name" value="TlpA_like_family"/>
    <property type="match status" value="1"/>
</dbReference>
<dbReference type="InterPro" id="IPR012336">
    <property type="entry name" value="Thioredoxin-like_fold"/>
</dbReference>
<keyword evidence="3" id="KW-1015">Disulfide bond</keyword>
<dbReference type="PROSITE" id="PS51352">
    <property type="entry name" value="THIOREDOXIN_2"/>
    <property type="match status" value="1"/>
</dbReference>
<dbReference type="OrthoDB" id="1095575at2"/>
<name>A0A3E2NP08_9SPHI</name>
<keyword evidence="4" id="KW-0676">Redox-active center</keyword>
<proteinExistence type="predicted"/>
<dbReference type="EMBL" id="QWDE01000002">
    <property type="protein sequence ID" value="RFZ82724.1"/>
    <property type="molecule type" value="Genomic_DNA"/>
</dbReference>
<organism evidence="7 8">
    <name type="scientific">Mucilaginibacter terrenus</name>
    <dbReference type="NCBI Taxonomy" id="2482727"/>
    <lineage>
        <taxon>Bacteria</taxon>
        <taxon>Pseudomonadati</taxon>
        <taxon>Bacteroidota</taxon>
        <taxon>Sphingobacteriia</taxon>
        <taxon>Sphingobacteriales</taxon>
        <taxon>Sphingobacteriaceae</taxon>
        <taxon>Mucilaginibacter</taxon>
    </lineage>
</organism>
<evidence type="ECO:0000313" key="7">
    <source>
        <dbReference type="EMBL" id="RFZ82724.1"/>
    </source>
</evidence>
<dbReference type="PANTHER" id="PTHR42852">
    <property type="entry name" value="THIOL:DISULFIDE INTERCHANGE PROTEIN DSBE"/>
    <property type="match status" value="1"/>
</dbReference>
<dbReference type="GO" id="GO:0030313">
    <property type="term" value="C:cell envelope"/>
    <property type="evidence" value="ECO:0007669"/>
    <property type="project" value="UniProtKB-SubCell"/>
</dbReference>
<dbReference type="InterPro" id="IPR036249">
    <property type="entry name" value="Thioredoxin-like_sf"/>
</dbReference>
<dbReference type="SUPFAM" id="SSF52833">
    <property type="entry name" value="Thioredoxin-like"/>
    <property type="match status" value="1"/>
</dbReference>
<dbReference type="Proteomes" id="UP000260823">
    <property type="component" value="Unassembled WGS sequence"/>
</dbReference>
<keyword evidence="5" id="KW-0732">Signal</keyword>
<gene>
    <name evidence="7" type="ORF">DYU05_11145</name>
</gene>
<feature type="chain" id="PRO_5017736933" evidence="5">
    <location>
        <begin position="22"/>
        <end position="488"/>
    </location>
</feature>
<evidence type="ECO:0000259" key="6">
    <source>
        <dbReference type="PROSITE" id="PS51352"/>
    </source>
</evidence>
<dbReference type="InterPro" id="IPR050553">
    <property type="entry name" value="Thioredoxin_ResA/DsbE_sf"/>
</dbReference>
<dbReference type="RefSeq" id="WP_117383127.1">
    <property type="nucleotide sequence ID" value="NZ_QWDE01000002.1"/>
</dbReference>
<dbReference type="AlphaFoldDB" id="A0A3E2NP08"/>
<evidence type="ECO:0000256" key="5">
    <source>
        <dbReference type="SAM" id="SignalP"/>
    </source>
</evidence>